<proteinExistence type="predicted"/>
<sequence>MWTFIVVLVLLTAGHRVQGYDNALKGTLIHVCPTNQVVSRIQSVNSYFDSDRQWNIECKAFGSTRQGCSWSGPYNLYEQELSFNCPANRVIAGVYSLYNSVRRDRSWYFYCCSAPIFVTFECRETPMVNYWNEDFDWYVPGDNFLTGVQTQNKNNGDHRWSFNYCRGTTQDTKIVSSQIFDANQQIGSYLIEGDVIVSNTRNALNCNNCKWPKSSQLVKVPYAISSVFSSSEKTMINDAISTFHTSTCVRFVPYEGIIQHELIHAVGFWHEQSRTDRDIYVKINYENILDNQKHNFEQRDTNNLNVPYDYSSVMHYGPKDWTKNGEDTITPLAPSVRIGQREGMSENDILKINKLYDCKDYLNKNGDWDNELTQVLNRQCPSGQAVSRITSARNNTQKDRLWGISCKTFKGTETTSPTCRWSGYVNKYQENMDFKCAINEVIAGAYSTYSIVMKDRRWNFYCCSASSLNTFNCKDTPVFNYWGEYFSWTVASSNFLTGVKSSFDLNTL</sequence>
<reference evidence="1" key="1">
    <citation type="submission" date="2022-04" db="EMBL/GenBank/DDBJ databases">
        <title>Jade perch genome.</title>
        <authorList>
            <person name="Chao B."/>
        </authorList>
    </citation>
    <scope>NUCLEOTIDE SEQUENCE</scope>
    <source>
        <strain evidence="1">CB-2022</strain>
    </source>
</reference>
<name>A0ACB8WR94_9TELE</name>
<dbReference type="Proteomes" id="UP000831701">
    <property type="component" value="Chromosome 7"/>
</dbReference>
<evidence type="ECO:0000313" key="2">
    <source>
        <dbReference type="Proteomes" id="UP000831701"/>
    </source>
</evidence>
<organism evidence="1 2">
    <name type="scientific">Scortum barcoo</name>
    <name type="common">barcoo grunter</name>
    <dbReference type="NCBI Taxonomy" id="214431"/>
    <lineage>
        <taxon>Eukaryota</taxon>
        <taxon>Metazoa</taxon>
        <taxon>Chordata</taxon>
        <taxon>Craniata</taxon>
        <taxon>Vertebrata</taxon>
        <taxon>Euteleostomi</taxon>
        <taxon>Actinopterygii</taxon>
        <taxon>Neopterygii</taxon>
        <taxon>Teleostei</taxon>
        <taxon>Neoteleostei</taxon>
        <taxon>Acanthomorphata</taxon>
        <taxon>Eupercaria</taxon>
        <taxon>Centrarchiformes</taxon>
        <taxon>Terapontoidei</taxon>
        <taxon>Terapontidae</taxon>
        <taxon>Scortum</taxon>
    </lineage>
</organism>
<keyword evidence="2" id="KW-1185">Reference proteome</keyword>
<comment type="caution">
    <text evidence="1">The sequence shown here is derived from an EMBL/GenBank/DDBJ whole genome shotgun (WGS) entry which is preliminary data.</text>
</comment>
<accession>A0ACB8WR94</accession>
<gene>
    <name evidence="1" type="ORF">L3Q82_024463</name>
</gene>
<dbReference type="EMBL" id="CM041537">
    <property type="protein sequence ID" value="KAI3370290.1"/>
    <property type="molecule type" value="Genomic_DNA"/>
</dbReference>
<evidence type="ECO:0000313" key="1">
    <source>
        <dbReference type="EMBL" id="KAI3370290.1"/>
    </source>
</evidence>
<protein>
    <submittedName>
        <fullName evidence="1">Uncharacterized protein</fullName>
    </submittedName>
</protein>